<dbReference type="RefSeq" id="XP_001581988.1">
    <property type="nucleotide sequence ID" value="XM_001581938.1"/>
</dbReference>
<dbReference type="AlphaFoldDB" id="A2DF10"/>
<protein>
    <recommendedName>
        <fullName evidence="4">Serine/threonine-protein phosphatase</fullName>
        <ecNumber evidence="4">3.1.3.16</ecNumber>
    </recommendedName>
</protein>
<dbReference type="EMBL" id="DS113193">
    <property type="protein sequence ID" value="EAY21002.1"/>
    <property type="molecule type" value="Genomic_DNA"/>
</dbReference>
<dbReference type="PROSITE" id="PS00125">
    <property type="entry name" value="SER_THR_PHOSPHATASE"/>
    <property type="match status" value="1"/>
</dbReference>
<dbReference type="InterPro" id="IPR029052">
    <property type="entry name" value="Metallo-depent_PP-like"/>
</dbReference>
<dbReference type="KEGG" id="tva:5466549"/>
<comment type="similarity">
    <text evidence="4">Belongs to the PPP phosphatase family.</text>
</comment>
<evidence type="ECO:0000256" key="3">
    <source>
        <dbReference type="ARBA" id="ARBA00023211"/>
    </source>
</evidence>
<keyword evidence="7" id="KW-1185">Reference proteome</keyword>
<dbReference type="OrthoDB" id="10259016at2759"/>
<dbReference type="OMA" id="SHYDINH"/>
<organism evidence="6 7">
    <name type="scientific">Trichomonas vaginalis (strain ATCC PRA-98 / G3)</name>
    <dbReference type="NCBI Taxonomy" id="412133"/>
    <lineage>
        <taxon>Eukaryota</taxon>
        <taxon>Metamonada</taxon>
        <taxon>Parabasalia</taxon>
        <taxon>Trichomonadida</taxon>
        <taxon>Trichomonadidae</taxon>
        <taxon>Trichomonas</taxon>
    </lineage>
</organism>
<feature type="domain" description="Serine/threonine specific protein phosphatases" evidence="5">
    <location>
        <begin position="114"/>
        <end position="119"/>
    </location>
</feature>
<dbReference type="EC" id="3.1.3.16" evidence="4"/>
<dbReference type="GO" id="GO:0004722">
    <property type="term" value="F:protein serine/threonine phosphatase activity"/>
    <property type="evidence" value="ECO:0000318"/>
    <property type="project" value="GO_Central"/>
</dbReference>
<dbReference type="SMART" id="SM00156">
    <property type="entry name" value="PP2Ac"/>
    <property type="match status" value="1"/>
</dbReference>
<evidence type="ECO:0000256" key="2">
    <source>
        <dbReference type="ARBA" id="ARBA00022801"/>
    </source>
</evidence>
<keyword evidence="1" id="KW-0479">Metal-binding</keyword>
<proteinExistence type="inferred from homology"/>
<evidence type="ECO:0000259" key="5">
    <source>
        <dbReference type="PROSITE" id="PS00125"/>
    </source>
</evidence>
<gene>
    <name evidence="6" type="ORF">TVAG_172590</name>
</gene>
<dbReference type="STRING" id="5722.A2DF10"/>
<dbReference type="GO" id="GO:0046872">
    <property type="term" value="F:metal ion binding"/>
    <property type="evidence" value="ECO:0007669"/>
    <property type="project" value="UniProtKB-KW"/>
</dbReference>
<dbReference type="VEuPathDB" id="TrichDB:TVAG_172590"/>
<evidence type="ECO:0000256" key="1">
    <source>
        <dbReference type="ARBA" id="ARBA00022723"/>
    </source>
</evidence>
<reference evidence="6" key="2">
    <citation type="journal article" date="2007" name="Science">
        <title>Draft genome sequence of the sexually transmitted pathogen Trichomonas vaginalis.</title>
        <authorList>
            <person name="Carlton J.M."/>
            <person name="Hirt R.P."/>
            <person name="Silva J.C."/>
            <person name="Delcher A.L."/>
            <person name="Schatz M."/>
            <person name="Zhao Q."/>
            <person name="Wortman J.R."/>
            <person name="Bidwell S.L."/>
            <person name="Alsmark U.C.M."/>
            <person name="Besteiro S."/>
            <person name="Sicheritz-Ponten T."/>
            <person name="Noel C.J."/>
            <person name="Dacks J.B."/>
            <person name="Foster P.G."/>
            <person name="Simillion C."/>
            <person name="Van de Peer Y."/>
            <person name="Miranda-Saavedra D."/>
            <person name="Barton G.J."/>
            <person name="Westrop G.D."/>
            <person name="Mueller S."/>
            <person name="Dessi D."/>
            <person name="Fiori P.L."/>
            <person name="Ren Q."/>
            <person name="Paulsen I."/>
            <person name="Zhang H."/>
            <person name="Bastida-Corcuera F.D."/>
            <person name="Simoes-Barbosa A."/>
            <person name="Brown M.T."/>
            <person name="Hayes R.D."/>
            <person name="Mukherjee M."/>
            <person name="Okumura C.Y."/>
            <person name="Schneider R."/>
            <person name="Smith A.J."/>
            <person name="Vanacova S."/>
            <person name="Villalvazo M."/>
            <person name="Haas B.J."/>
            <person name="Pertea M."/>
            <person name="Feldblyum T.V."/>
            <person name="Utterback T.R."/>
            <person name="Shu C.L."/>
            <person name="Osoegawa K."/>
            <person name="de Jong P.J."/>
            <person name="Hrdy I."/>
            <person name="Horvathova L."/>
            <person name="Zubacova Z."/>
            <person name="Dolezal P."/>
            <person name="Malik S.B."/>
            <person name="Logsdon J.M. Jr."/>
            <person name="Henze K."/>
            <person name="Gupta A."/>
            <person name="Wang C.C."/>
            <person name="Dunne R.L."/>
            <person name="Upcroft J.A."/>
            <person name="Upcroft P."/>
            <person name="White O."/>
            <person name="Salzberg S.L."/>
            <person name="Tang P."/>
            <person name="Chiu C.-H."/>
            <person name="Lee Y.-S."/>
            <person name="Embley T.M."/>
            <person name="Coombs G.H."/>
            <person name="Mottram J.C."/>
            <person name="Tachezy J."/>
            <person name="Fraser-Liggett C.M."/>
            <person name="Johnson P.J."/>
        </authorList>
    </citation>
    <scope>NUCLEOTIDE SEQUENCE [LARGE SCALE GENOMIC DNA]</scope>
    <source>
        <strain evidence="6">G3</strain>
    </source>
</reference>
<evidence type="ECO:0000256" key="4">
    <source>
        <dbReference type="RuleBase" id="RU004273"/>
    </source>
</evidence>
<dbReference type="SUPFAM" id="SSF56300">
    <property type="entry name" value="Metallo-dependent phosphatases"/>
    <property type="match status" value="1"/>
</dbReference>
<sequence length="315" mass="35755">MSEGDFNPDVVLEKILARPPVPITQEEVFAACDKVTELLVREGNILHLHSPIITVGDIHGQLYDFLEIFKMEAPPPFSKYLFLGDYVDRGYYSLEVLMYLVCLKIKYPTQVYLLRGNHECSSITFTYGFYQECLEKFGNSTVCQRCCNMFNFLPIAALIGTNIFCCHGGLSPAIQMIDQINSIHRFCEPIMTGPLSDLLWSDPDKFVSGFQTSPRGDGYRFGPDVTARFHHLNKTQTMIRAHQLVKQGYDLQFDNQVLTVWSAPNYCYKPTNYASICTVSHKGSQTSLDFNVYAAVPDSERVIPPSKQVMSQYFV</sequence>
<dbReference type="eggNOG" id="KOG0372">
    <property type="taxonomic scope" value="Eukaryota"/>
</dbReference>
<dbReference type="GO" id="GO:0090443">
    <property type="term" value="C:FAR/SIN/STRIPAK complex"/>
    <property type="evidence" value="ECO:0000318"/>
    <property type="project" value="GO_Central"/>
</dbReference>
<name>A2DF10_TRIV3</name>
<dbReference type="VEuPathDB" id="TrichDB:TVAGG3_0531410"/>
<dbReference type="InterPro" id="IPR047129">
    <property type="entry name" value="PPA2-like"/>
</dbReference>
<dbReference type="PRINTS" id="PR00114">
    <property type="entry name" value="STPHPHTASE"/>
</dbReference>
<dbReference type="SMR" id="A2DF10"/>
<accession>A2DF10</accession>
<keyword evidence="2 4" id="KW-0378">Hydrolase</keyword>
<dbReference type="PANTHER" id="PTHR45619">
    <property type="entry name" value="SERINE/THREONINE-PROTEIN PHOSPHATASE PP2A-RELATED"/>
    <property type="match status" value="1"/>
</dbReference>
<dbReference type="InterPro" id="IPR004843">
    <property type="entry name" value="Calcineurin-like_PHP"/>
</dbReference>
<dbReference type="Pfam" id="PF00149">
    <property type="entry name" value="Metallophos"/>
    <property type="match status" value="1"/>
</dbReference>
<reference evidence="6" key="1">
    <citation type="submission" date="2006-10" db="EMBL/GenBank/DDBJ databases">
        <authorList>
            <person name="Amadeo P."/>
            <person name="Zhao Q."/>
            <person name="Wortman J."/>
            <person name="Fraser-Liggett C."/>
            <person name="Carlton J."/>
        </authorList>
    </citation>
    <scope>NUCLEOTIDE SEQUENCE</scope>
    <source>
        <strain evidence="6">G3</strain>
    </source>
</reference>
<keyword evidence="3" id="KW-0464">Manganese</keyword>
<dbReference type="InParanoid" id="A2DF10"/>
<dbReference type="Gene3D" id="3.60.21.10">
    <property type="match status" value="1"/>
</dbReference>
<comment type="catalytic activity">
    <reaction evidence="4">
        <text>O-phospho-L-threonyl-[protein] + H2O = L-threonyl-[protein] + phosphate</text>
        <dbReference type="Rhea" id="RHEA:47004"/>
        <dbReference type="Rhea" id="RHEA-COMP:11060"/>
        <dbReference type="Rhea" id="RHEA-COMP:11605"/>
        <dbReference type="ChEBI" id="CHEBI:15377"/>
        <dbReference type="ChEBI" id="CHEBI:30013"/>
        <dbReference type="ChEBI" id="CHEBI:43474"/>
        <dbReference type="ChEBI" id="CHEBI:61977"/>
        <dbReference type="EC" id="3.1.3.16"/>
    </reaction>
</comment>
<evidence type="ECO:0000313" key="7">
    <source>
        <dbReference type="Proteomes" id="UP000001542"/>
    </source>
</evidence>
<dbReference type="Proteomes" id="UP000001542">
    <property type="component" value="Unassembled WGS sequence"/>
</dbReference>
<dbReference type="InterPro" id="IPR006186">
    <property type="entry name" value="Ser/Thr-sp_prot-phosphatase"/>
</dbReference>
<evidence type="ECO:0000313" key="6">
    <source>
        <dbReference type="EMBL" id="EAY21002.1"/>
    </source>
</evidence>